<reference evidence="2" key="1">
    <citation type="submission" date="2015-04" db="EMBL/GenBank/DDBJ databases">
        <title>The genome sequence of the plant pathogenic Rhizarian Plasmodiophora brassicae reveals insights in its biotrophic life cycle and the origin of chitin synthesis.</title>
        <authorList>
            <person name="Schwelm A."/>
            <person name="Fogelqvist J."/>
            <person name="Knaust A."/>
            <person name="Julke S."/>
            <person name="Lilja T."/>
            <person name="Dhandapani V."/>
            <person name="Bonilla-Rosso G."/>
            <person name="Karlsson M."/>
            <person name="Shevchenko A."/>
            <person name="Choi S.R."/>
            <person name="Kim H.G."/>
            <person name="Park J.Y."/>
            <person name="Lim Y.P."/>
            <person name="Ludwig-Muller J."/>
            <person name="Dixelius C."/>
        </authorList>
    </citation>
    <scope>NUCLEOTIDE SEQUENCE</scope>
    <source>
        <tissue evidence="2">Potato root galls</tissue>
    </source>
</reference>
<name>A0A0H5RAI8_9EUKA</name>
<proteinExistence type="predicted"/>
<organism evidence="2">
    <name type="scientific">Spongospora subterranea</name>
    <dbReference type="NCBI Taxonomy" id="70186"/>
    <lineage>
        <taxon>Eukaryota</taxon>
        <taxon>Sar</taxon>
        <taxon>Rhizaria</taxon>
        <taxon>Endomyxa</taxon>
        <taxon>Phytomyxea</taxon>
        <taxon>Plasmodiophorida</taxon>
        <taxon>Plasmodiophoridae</taxon>
        <taxon>Spongospora</taxon>
    </lineage>
</organism>
<accession>A0A0H5RAI8</accession>
<feature type="transmembrane region" description="Helical" evidence="1">
    <location>
        <begin position="95"/>
        <end position="113"/>
    </location>
</feature>
<dbReference type="AlphaFoldDB" id="A0A0H5RAI8"/>
<sequence length="133" mass="15489">MLVLVNLTMEGLVLKNKICMAIAMVTKETQSISQVHYLFNQIKWIKCLKSTIVVSRKLHDEQGSRRQEQAKAKLKGCREQPILFTLLVWDRGSLGIIYTVLCTVLEVTVIVIYRKFSKDEYSQNNYVVFYKNR</sequence>
<keyword evidence="1" id="KW-0472">Membrane</keyword>
<protein>
    <submittedName>
        <fullName evidence="2">Uncharacterized protein</fullName>
    </submittedName>
</protein>
<keyword evidence="1" id="KW-1133">Transmembrane helix</keyword>
<evidence type="ECO:0000256" key="1">
    <source>
        <dbReference type="SAM" id="Phobius"/>
    </source>
</evidence>
<evidence type="ECO:0000313" key="2">
    <source>
        <dbReference type="EMBL" id="CRZ05469.1"/>
    </source>
</evidence>
<keyword evidence="1" id="KW-0812">Transmembrane</keyword>
<dbReference type="EMBL" id="HACM01005027">
    <property type="protein sequence ID" value="CRZ05469.1"/>
    <property type="molecule type" value="Transcribed_RNA"/>
</dbReference>